<gene>
    <name evidence="4" type="ORF">HN018_12495</name>
</gene>
<proteinExistence type="predicted"/>
<keyword evidence="1" id="KW-0732">Signal</keyword>
<feature type="domain" description="Glutaminase A N-terminal" evidence="3">
    <location>
        <begin position="126"/>
        <end position="363"/>
    </location>
</feature>
<keyword evidence="5" id="KW-1185">Reference proteome</keyword>
<name>A0A6M8HR36_9PROT</name>
<feature type="domain" description="Glutaminase A central" evidence="2">
    <location>
        <begin position="371"/>
        <end position="746"/>
    </location>
</feature>
<evidence type="ECO:0000259" key="3">
    <source>
        <dbReference type="Pfam" id="PF17168"/>
    </source>
</evidence>
<accession>A0A6M8HR36</accession>
<dbReference type="Proteomes" id="UP000500767">
    <property type="component" value="Chromosome"/>
</dbReference>
<sequence length="759" mass="82415">MKRPGIRYGLMASAAILSLAAIVSGVPARAGTTRNGVKINALSGTSSFTPIRPPAVPLVTRAPYNNVWLETPTGQAAHTWPTHWNGNVKAITGVAMIDNKPYLFLGAPNTAGLGTMTQSSLTTTATQSKFIFQAGGVSLTVDFFSPVEANDLKRLSMPLSDILTSAQSSDGITHTVSVYYDISGEWAHGTTTSLIDWLPKSINRNSDGSTTGGTLSAWEVTPTSPTVFEQTNDYPSWGTMLFATQASGTLTVQSGADVTVRAQFASFGTLMGTNDTNQPRAINNAYPVFAFANDFGRVGTATTVPFKLILGHVRDPAINFHGTAVSSLWRQYFSSQESMLAFAYNDSAGAVSRADTLDTKLSSAAKSAGNAHYAAITATVLRQAFASTELTGTTANPLLFLEEISSDDNVQTVDIMYPAMPAFLYMNPELVRYLMEPVIEYSESGYWPETFAPHDLGSTYPNATGHDDGGGENMPVEETANMLIMADAYMQHTTPANASAYALQHYRQFKQWADYLLAYPAPNATEFPYPNALDPQYQNQTDDFTGRIAHSANLALKGIEAVGAMSQISSYAGKPDQSTHYRTRAEQMIKIWGKLAQNSDSTHLLLQYREVANSQSPDTTTEPDSYWSLKYNGYPDKLLSLNLIPKKILAEEAAWYRTQEHPTGIQLDPRTLADNNVVHTFTKADWEIWTAASTNDATLAKDIYDEVYNYANTTQSGEPFSDYYDPNSTYVSGFRARPAMGGAFAPLTLTLKTGKGSGL</sequence>
<dbReference type="GO" id="GO:0005975">
    <property type="term" value="P:carbohydrate metabolic process"/>
    <property type="evidence" value="ECO:0007669"/>
    <property type="project" value="InterPro"/>
</dbReference>
<dbReference type="InterPro" id="IPR008928">
    <property type="entry name" value="6-hairpin_glycosidase_sf"/>
</dbReference>
<evidence type="ECO:0000313" key="5">
    <source>
        <dbReference type="Proteomes" id="UP000500767"/>
    </source>
</evidence>
<reference evidence="4 5" key="1">
    <citation type="journal article" date="2014" name="World J. Microbiol. Biotechnol.">
        <title>Biodiversity and physiological characteristics of Antarctic and Arctic lichens-associated bacteria.</title>
        <authorList>
            <person name="Lee Y.M."/>
            <person name="Kim E.H."/>
            <person name="Lee H.K."/>
            <person name="Hong S.G."/>
        </authorList>
    </citation>
    <scope>NUCLEOTIDE SEQUENCE [LARGE SCALE GENOMIC DNA]</scope>
    <source>
        <strain evidence="4 5">PAMC 26569</strain>
    </source>
</reference>
<evidence type="ECO:0000259" key="2">
    <source>
        <dbReference type="Pfam" id="PF16335"/>
    </source>
</evidence>
<dbReference type="PANTHER" id="PTHR31987:SF1">
    <property type="entry name" value="GLUTAMINASE A"/>
    <property type="match status" value="1"/>
</dbReference>
<evidence type="ECO:0000313" key="4">
    <source>
        <dbReference type="EMBL" id="QKE90750.1"/>
    </source>
</evidence>
<dbReference type="PANTHER" id="PTHR31987">
    <property type="entry name" value="GLUTAMINASE A-RELATED"/>
    <property type="match status" value="1"/>
</dbReference>
<dbReference type="InterPro" id="IPR033433">
    <property type="entry name" value="GtaA_N"/>
</dbReference>
<feature type="signal peptide" evidence="1">
    <location>
        <begin position="1"/>
        <end position="30"/>
    </location>
</feature>
<dbReference type="KEGG" id="lck:HN018_12495"/>
<protein>
    <submittedName>
        <fullName evidence="4">DUF5127 domain-containing protein</fullName>
    </submittedName>
</protein>
<evidence type="ECO:0000256" key="1">
    <source>
        <dbReference type="SAM" id="SignalP"/>
    </source>
</evidence>
<dbReference type="Pfam" id="PF17168">
    <property type="entry name" value="DUF5127"/>
    <property type="match status" value="1"/>
</dbReference>
<dbReference type="AlphaFoldDB" id="A0A6M8HR36"/>
<dbReference type="SUPFAM" id="SSF48208">
    <property type="entry name" value="Six-hairpin glycosidases"/>
    <property type="match status" value="1"/>
</dbReference>
<dbReference type="InterPro" id="IPR052743">
    <property type="entry name" value="Glutaminase_GtaA"/>
</dbReference>
<feature type="chain" id="PRO_5026695602" evidence="1">
    <location>
        <begin position="31"/>
        <end position="759"/>
    </location>
</feature>
<dbReference type="Pfam" id="PF16335">
    <property type="entry name" value="GtaA_6_Hairpin"/>
    <property type="match status" value="1"/>
</dbReference>
<dbReference type="EMBL" id="CP053708">
    <property type="protein sequence ID" value="QKE90750.1"/>
    <property type="molecule type" value="Genomic_DNA"/>
</dbReference>
<organism evidence="4 5">
    <name type="scientific">Lichenicola cladoniae</name>
    <dbReference type="NCBI Taxonomy" id="1484109"/>
    <lineage>
        <taxon>Bacteria</taxon>
        <taxon>Pseudomonadati</taxon>
        <taxon>Pseudomonadota</taxon>
        <taxon>Alphaproteobacteria</taxon>
        <taxon>Acetobacterales</taxon>
        <taxon>Acetobacteraceae</taxon>
        <taxon>Lichenicola</taxon>
    </lineage>
</organism>
<dbReference type="InterPro" id="IPR032514">
    <property type="entry name" value="GtaA_central"/>
</dbReference>
<dbReference type="RefSeq" id="WP_171836369.1">
    <property type="nucleotide sequence ID" value="NZ_CP053708.1"/>
</dbReference>